<feature type="transmembrane region" description="Helical" evidence="1">
    <location>
        <begin position="115"/>
        <end position="137"/>
    </location>
</feature>
<evidence type="ECO:0000313" key="4">
    <source>
        <dbReference type="Proteomes" id="UP001219525"/>
    </source>
</evidence>
<evidence type="ECO:0000259" key="2">
    <source>
        <dbReference type="Pfam" id="PF20152"/>
    </source>
</evidence>
<evidence type="ECO:0000256" key="1">
    <source>
        <dbReference type="SAM" id="Phobius"/>
    </source>
</evidence>
<feature type="transmembrane region" description="Helical" evidence="1">
    <location>
        <begin position="83"/>
        <end position="103"/>
    </location>
</feature>
<dbReference type="PANTHER" id="PTHR40465">
    <property type="entry name" value="CHROMOSOME 1, WHOLE GENOME SHOTGUN SEQUENCE"/>
    <property type="match status" value="1"/>
</dbReference>
<keyword evidence="4" id="KW-1185">Reference proteome</keyword>
<feature type="domain" description="DUF6534" evidence="2">
    <location>
        <begin position="164"/>
        <end position="252"/>
    </location>
</feature>
<proteinExistence type="predicted"/>
<name>A0AAD6YMI1_9AGAR</name>
<feature type="transmembrane region" description="Helical" evidence="1">
    <location>
        <begin position="15"/>
        <end position="34"/>
    </location>
</feature>
<dbReference type="PANTHER" id="PTHR40465:SF1">
    <property type="entry name" value="DUF6534 DOMAIN-CONTAINING PROTEIN"/>
    <property type="match status" value="1"/>
</dbReference>
<sequence length="332" mass="35927">MDIGQLTIPLFVGTVMNWALLGALAVQVYLYFFAFTVDQRINRFVVIFVIIAEALQTLGDSRNTIRAFGAGWGDPNSLDQVGWAWFSVPVLGSLIGCVGQAFFAWRIYIISSHALLMPIIIGLITLFQLGAGIWTGVQISRAGRFSLLSFKSMKPPVAWLSATALADLLIVAGTVYYLLKARQPGLRSTTQAAVNRIIKVTIETGVPCAAFALVDLALFVKYNGNNYHLGTCIWLSKVYSNSIMVILNSRAHIGHDAGVESVQMTGVSYPGATGSRSHPTKAHSTIHFATNTTTTAGSVAEHDGSRAMPVSVVVEKEKISEETMQGSRWSVV</sequence>
<protein>
    <recommendedName>
        <fullName evidence="2">DUF6534 domain-containing protein</fullName>
    </recommendedName>
</protein>
<reference evidence="3" key="1">
    <citation type="submission" date="2023-03" db="EMBL/GenBank/DDBJ databases">
        <title>Massive genome expansion in bonnet fungi (Mycena s.s.) driven by repeated elements and novel gene families across ecological guilds.</title>
        <authorList>
            <consortium name="Lawrence Berkeley National Laboratory"/>
            <person name="Harder C.B."/>
            <person name="Miyauchi S."/>
            <person name="Viragh M."/>
            <person name="Kuo A."/>
            <person name="Thoen E."/>
            <person name="Andreopoulos B."/>
            <person name="Lu D."/>
            <person name="Skrede I."/>
            <person name="Drula E."/>
            <person name="Henrissat B."/>
            <person name="Morin E."/>
            <person name="Kohler A."/>
            <person name="Barry K."/>
            <person name="LaButti K."/>
            <person name="Morin E."/>
            <person name="Salamov A."/>
            <person name="Lipzen A."/>
            <person name="Mereny Z."/>
            <person name="Hegedus B."/>
            <person name="Baldrian P."/>
            <person name="Stursova M."/>
            <person name="Weitz H."/>
            <person name="Taylor A."/>
            <person name="Grigoriev I.V."/>
            <person name="Nagy L.G."/>
            <person name="Martin F."/>
            <person name="Kauserud H."/>
        </authorList>
    </citation>
    <scope>NUCLEOTIDE SEQUENCE</scope>
    <source>
        <strain evidence="3">9144</strain>
    </source>
</reference>
<dbReference type="Proteomes" id="UP001219525">
    <property type="component" value="Unassembled WGS sequence"/>
</dbReference>
<dbReference type="EMBL" id="JARJCW010000006">
    <property type="protein sequence ID" value="KAJ7223471.1"/>
    <property type="molecule type" value="Genomic_DNA"/>
</dbReference>
<gene>
    <name evidence="3" type="ORF">GGX14DRAFT_540268</name>
</gene>
<keyword evidence="1" id="KW-1133">Transmembrane helix</keyword>
<keyword evidence="1" id="KW-0472">Membrane</keyword>
<evidence type="ECO:0000313" key="3">
    <source>
        <dbReference type="EMBL" id="KAJ7223471.1"/>
    </source>
</evidence>
<feature type="transmembrane region" description="Helical" evidence="1">
    <location>
        <begin position="41"/>
        <end position="59"/>
    </location>
</feature>
<feature type="transmembrane region" description="Helical" evidence="1">
    <location>
        <begin position="157"/>
        <end position="179"/>
    </location>
</feature>
<comment type="caution">
    <text evidence="3">The sequence shown here is derived from an EMBL/GenBank/DDBJ whole genome shotgun (WGS) entry which is preliminary data.</text>
</comment>
<organism evidence="3 4">
    <name type="scientific">Mycena pura</name>
    <dbReference type="NCBI Taxonomy" id="153505"/>
    <lineage>
        <taxon>Eukaryota</taxon>
        <taxon>Fungi</taxon>
        <taxon>Dikarya</taxon>
        <taxon>Basidiomycota</taxon>
        <taxon>Agaricomycotina</taxon>
        <taxon>Agaricomycetes</taxon>
        <taxon>Agaricomycetidae</taxon>
        <taxon>Agaricales</taxon>
        <taxon>Marasmiineae</taxon>
        <taxon>Mycenaceae</taxon>
        <taxon>Mycena</taxon>
    </lineage>
</organism>
<dbReference type="Pfam" id="PF20152">
    <property type="entry name" value="DUF6534"/>
    <property type="match status" value="1"/>
</dbReference>
<dbReference type="InterPro" id="IPR045339">
    <property type="entry name" value="DUF6534"/>
</dbReference>
<keyword evidence="1" id="KW-0812">Transmembrane</keyword>
<accession>A0AAD6YMI1</accession>
<dbReference type="AlphaFoldDB" id="A0AAD6YMI1"/>